<dbReference type="InterPro" id="IPR036679">
    <property type="entry name" value="FlgN-like_sf"/>
</dbReference>
<dbReference type="RefSeq" id="WP_146574889.1">
    <property type="nucleotide sequence ID" value="NZ_SJPH01000006.1"/>
</dbReference>
<reference evidence="5 6" key="1">
    <citation type="submission" date="2019-02" db="EMBL/GenBank/DDBJ databases">
        <title>Deep-cultivation of Planctomycetes and their phenomic and genomic characterization uncovers novel biology.</title>
        <authorList>
            <person name="Wiegand S."/>
            <person name="Jogler M."/>
            <person name="Boedeker C."/>
            <person name="Pinto D."/>
            <person name="Vollmers J."/>
            <person name="Rivas-Marin E."/>
            <person name="Kohn T."/>
            <person name="Peeters S.H."/>
            <person name="Heuer A."/>
            <person name="Rast P."/>
            <person name="Oberbeckmann S."/>
            <person name="Bunk B."/>
            <person name="Jeske O."/>
            <person name="Meyerdierks A."/>
            <person name="Storesund J.E."/>
            <person name="Kallscheuer N."/>
            <person name="Luecker S."/>
            <person name="Lage O.M."/>
            <person name="Pohl T."/>
            <person name="Merkel B.J."/>
            <person name="Hornburger P."/>
            <person name="Mueller R.-W."/>
            <person name="Bruemmer F."/>
            <person name="Labrenz M."/>
            <person name="Spormann A.M."/>
            <person name="Op Den Camp H."/>
            <person name="Overmann J."/>
            <person name="Amann R."/>
            <person name="Jetten M.S.M."/>
            <person name="Mascher T."/>
            <person name="Medema M.H."/>
            <person name="Devos D.P."/>
            <person name="Kaster A.-K."/>
            <person name="Ovreas L."/>
            <person name="Rohde M."/>
            <person name="Galperin M.Y."/>
            <person name="Jogler C."/>
        </authorList>
    </citation>
    <scope>NUCLEOTIDE SEQUENCE [LARGE SCALE GENOMIC DNA]</scope>
    <source>
        <strain evidence="5 6">Pla111</strain>
    </source>
</reference>
<comment type="similarity">
    <text evidence="2">Belongs to the FlgN family.</text>
</comment>
<dbReference type="EMBL" id="SJPH01000006">
    <property type="protein sequence ID" value="TWT42691.1"/>
    <property type="molecule type" value="Genomic_DNA"/>
</dbReference>
<dbReference type="Proteomes" id="UP000318995">
    <property type="component" value="Unassembled WGS sequence"/>
</dbReference>
<dbReference type="Pfam" id="PF05130">
    <property type="entry name" value="FlgN"/>
    <property type="match status" value="1"/>
</dbReference>
<dbReference type="GO" id="GO:0044780">
    <property type="term" value="P:bacterial-type flagellum assembly"/>
    <property type="evidence" value="ECO:0007669"/>
    <property type="project" value="InterPro"/>
</dbReference>
<dbReference type="SUPFAM" id="SSF140566">
    <property type="entry name" value="FlgN-like"/>
    <property type="match status" value="1"/>
</dbReference>
<evidence type="ECO:0000313" key="5">
    <source>
        <dbReference type="EMBL" id="TWT42691.1"/>
    </source>
</evidence>
<dbReference type="Gene3D" id="1.20.58.300">
    <property type="entry name" value="FlgN-like"/>
    <property type="match status" value="1"/>
</dbReference>
<sequence>MPAANDIAPAPRHERSDADWERLLSGLLEELSGVQTDLLALLAKKRAMLMASDRVGLVALQPEEEKLTQRLSDCQERRAELLAEAGGQGKPKADLRMLAASLEGAARLRPALRSAQQRARLVQHHSLANWVLVQRTLLHLSQMVEIVATGGRKPPTYQKKGPAAAGGSLLDHAV</sequence>
<keyword evidence="6" id="KW-1185">Reference proteome</keyword>
<keyword evidence="3" id="KW-1005">Bacterial flagellum biogenesis</keyword>
<comment type="function">
    <text evidence="1">Required for the efficient initiation of filament assembly.</text>
</comment>
<name>A0A5C5VY77_9BACT</name>
<gene>
    <name evidence="5" type="ORF">Pla111_26640</name>
</gene>
<evidence type="ECO:0000256" key="2">
    <source>
        <dbReference type="ARBA" id="ARBA00007703"/>
    </source>
</evidence>
<protein>
    <submittedName>
        <fullName evidence="5">FlgN protein</fullName>
    </submittedName>
</protein>
<accession>A0A5C5VY77</accession>
<dbReference type="InterPro" id="IPR007809">
    <property type="entry name" value="FlgN-like"/>
</dbReference>
<evidence type="ECO:0000313" key="6">
    <source>
        <dbReference type="Proteomes" id="UP000318995"/>
    </source>
</evidence>
<comment type="caution">
    <text evidence="5">The sequence shown here is derived from an EMBL/GenBank/DDBJ whole genome shotgun (WGS) entry which is preliminary data.</text>
</comment>
<organism evidence="5 6">
    <name type="scientific">Botrimarina hoheduenensis</name>
    <dbReference type="NCBI Taxonomy" id="2528000"/>
    <lineage>
        <taxon>Bacteria</taxon>
        <taxon>Pseudomonadati</taxon>
        <taxon>Planctomycetota</taxon>
        <taxon>Planctomycetia</taxon>
        <taxon>Pirellulales</taxon>
        <taxon>Lacipirellulaceae</taxon>
        <taxon>Botrimarina</taxon>
    </lineage>
</organism>
<evidence type="ECO:0000256" key="3">
    <source>
        <dbReference type="ARBA" id="ARBA00022795"/>
    </source>
</evidence>
<evidence type="ECO:0000256" key="1">
    <source>
        <dbReference type="ARBA" id="ARBA00002397"/>
    </source>
</evidence>
<feature type="region of interest" description="Disordered" evidence="4">
    <location>
        <begin position="151"/>
        <end position="174"/>
    </location>
</feature>
<dbReference type="AlphaFoldDB" id="A0A5C5VY77"/>
<evidence type="ECO:0000256" key="4">
    <source>
        <dbReference type="SAM" id="MobiDB-lite"/>
    </source>
</evidence>
<proteinExistence type="inferred from homology"/>
<dbReference type="OrthoDB" id="283670at2"/>